<dbReference type="EMBL" id="JADBEJ010000006">
    <property type="protein sequence ID" value="MBE1580455.1"/>
    <property type="molecule type" value="Genomic_DNA"/>
</dbReference>
<organism evidence="1 2">
    <name type="scientific">Amycolatopsis roodepoortensis</name>
    <dbReference type="NCBI Taxonomy" id="700274"/>
    <lineage>
        <taxon>Bacteria</taxon>
        <taxon>Bacillati</taxon>
        <taxon>Actinomycetota</taxon>
        <taxon>Actinomycetes</taxon>
        <taxon>Pseudonocardiales</taxon>
        <taxon>Pseudonocardiaceae</taxon>
        <taxon>Amycolatopsis</taxon>
    </lineage>
</organism>
<name>A0ABR9LIZ9_9PSEU</name>
<reference evidence="1 2" key="1">
    <citation type="submission" date="2020-10" db="EMBL/GenBank/DDBJ databases">
        <title>Sequencing the genomes of 1000 actinobacteria strains.</title>
        <authorList>
            <person name="Klenk H.-P."/>
        </authorList>
    </citation>
    <scope>NUCLEOTIDE SEQUENCE [LARGE SCALE GENOMIC DNA]</scope>
    <source>
        <strain evidence="1 2">DSM 46661</strain>
    </source>
</reference>
<evidence type="ECO:0000313" key="2">
    <source>
        <dbReference type="Proteomes" id="UP000656548"/>
    </source>
</evidence>
<protein>
    <submittedName>
        <fullName evidence="1">Uncharacterized protein</fullName>
    </submittedName>
</protein>
<dbReference type="RefSeq" id="WP_192747015.1">
    <property type="nucleotide sequence ID" value="NZ_JADBEJ010000006.1"/>
</dbReference>
<proteinExistence type="predicted"/>
<evidence type="ECO:0000313" key="1">
    <source>
        <dbReference type="EMBL" id="MBE1580455.1"/>
    </source>
</evidence>
<dbReference type="Proteomes" id="UP000656548">
    <property type="component" value="Unassembled WGS sequence"/>
</dbReference>
<comment type="caution">
    <text evidence="1">The sequence shown here is derived from an EMBL/GenBank/DDBJ whole genome shotgun (WGS) entry which is preliminary data.</text>
</comment>
<accession>A0ABR9LIZ9</accession>
<gene>
    <name evidence="1" type="ORF">H4W30_007536</name>
</gene>
<sequence>MKLSDAIQLVAKDTRENTDDSMTDREAIDCARGEVTVDDLDVVDDATLRSAYEIVLAASADDVARALR</sequence>
<keyword evidence="2" id="KW-1185">Reference proteome</keyword>